<evidence type="ECO:0000313" key="3">
    <source>
        <dbReference type="Proteomes" id="UP001168821"/>
    </source>
</evidence>
<reference evidence="2" key="1">
    <citation type="journal article" date="2023" name="G3 (Bethesda)">
        <title>Whole genome assemblies of Zophobas morio and Tenebrio molitor.</title>
        <authorList>
            <person name="Kaur S."/>
            <person name="Stinson S.A."/>
            <person name="diCenzo G.C."/>
        </authorList>
    </citation>
    <scope>NUCLEOTIDE SEQUENCE</scope>
    <source>
        <strain evidence="2">QUZm001</strain>
    </source>
</reference>
<accession>A0AA38MRW8</accession>
<feature type="region of interest" description="Disordered" evidence="1">
    <location>
        <begin position="94"/>
        <end position="113"/>
    </location>
</feature>
<gene>
    <name evidence="2" type="ORF">Zmor_001380</name>
</gene>
<comment type="caution">
    <text evidence="2">The sequence shown here is derived from an EMBL/GenBank/DDBJ whole genome shotgun (WGS) entry which is preliminary data.</text>
</comment>
<proteinExistence type="predicted"/>
<organism evidence="2 3">
    <name type="scientific">Zophobas morio</name>
    <dbReference type="NCBI Taxonomy" id="2755281"/>
    <lineage>
        <taxon>Eukaryota</taxon>
        <taxon>Metazoa</taxon>
        <taxon>Ecdysozoa</taxon>
        <taxon>Arthropoda</taxon>
        <taxon>Hexapoda</taxon>
        <taxon>Insecta</taxon>
        <taxon>Pterygota</taxon>
        <taxon>Neoptera</taxon>
        <taxon>Endopterygota</taxon>
        <taxon>Coleoptera</taxon>
        <taxon>Polyphaga</taxon>
        <taxon>Cucujiformia</taxon>
        <taxon>Tenebrionidae</taxon>
        <taxon>Zophobas</taxon>
    </lineage>
</organism>
<sequence length="146" mass="16138">MADISIIEDVCMDDCDEGVFEQGDCSSGSSTDDDILPPLSQVQKYAQSGNVYDRKTCRVFPASVDIRVLRCAYVESMGFIFEQGMAAGQRPLPLDLSRAPHRPTRSTPSPRKCDDRASIAAAVRDFSLNIPSHRTEIVHPHIRTIV</sequence>
<keyword evidence="3" id="KW-1185">Reference proteome</keyword>
<dbReference type="AlphaFoldDB" id="A0AA38MRW8"/>
<evidence type="ECO:0000256" key="1">
    <source>
        <dbReference type="SAM" id="MobiDB-lite"/>
    </source>
</evidence>
<evidence type="ECO:0000313" key="2">
    <source>
        <dbReference type="EMBL" id="KAJ3665916.1"/>
    </source>
</evidence>
<name>A0AA38MRW8_9CUCU</name>
<dbReference type="Proteomes" id="UP001168821">
    <property type="component" value="Unassembled WGS sequence"/>
</dbReference>
<dbReference type="EMBL" id="JALNTZ010000001">
    <property type="protein sequence ID" value="KAJ3665916.1"/>
    <property type="molecule type" value="Genomic_DNA"/>
</dbReference>
<protein>
    <submittedName>
        <fullName evidence="2">Uncharacterized protein</fullName>
    </submittedName>
</protein>